<feature type="transmembrane region" description="Helical" evidence="10">
    <location>
        <begin position="52"/>
        <end position="74"/>
    </location>
</feature>
<dbReference type="OrthoDB" id="9780160at2"/>
<protein>
    <recommendedName>
        <fullName evidence="9">Multidrug-efflux transporter</fullName>
    </recommendedName>
</protein>
<evidence type="ECO:0000256" key="9">
    <source>
        <dbReference type="ARBA" id="ARBA00031636"/>
    </source>
</evidence>
<evidence type="ECO:0000256" key="1">
    <source>
        <dbReference type="ARBA" id="ARBA00004429"/>
    </source>
</evidence>
<keyword evidence="7" id="KW-0406">Ion transport</keyword>
<evidence type="ECO:0000256" key="3">
    <source>
        <dbReference type="ARBA" id="ARBA00022449"/>
    </source>
</evidence>
<feature type="transmembrane region" description="Helical" evidence="10">
    <location>
        <begin position="416"/>
        <end position="435"/>
    </location>
</feature>
<dbReference type="CDD" id="cd13131">
    <property type="entry name" value="MATE_NorM_like"/>
    <property type="match status" value="1"/>
</dbReference>
<keyword evidence="3" id="KW-0050">Antiport</keyword>
<dbReference type="PIRSF" id="PIRSF006603">
    <property type="entry name" value="DinF"/>
    <property type="match status" value="1"/>
</dbReference>
<feature type="transmembrane region" description="Helical" evidence="10">
    <location>
        <begin position="279"/>
        <end position="304"/>
    </location>
</feature>
<dbReference type="AlphaFoldDB" id="A0A4R6V061"/>
<evidence type="ECO:0000313" key="12">
    <source>
        <dbReference type="Proteomes" id="UP000295375"/>
    </source>
</evidence>
<feature type="transmembrane region" description="Helical" evidence="10">
    <location>
        <begin position="316"/>
        <end position="337"/>
    </location>
</feature>
<evidence type="ECO:0000256" key="7">
    <source>
        <dbReference type="ARBA" id="ARBA00023065"/>
    </source>
</evidence>
<evidence type="ECO:0000256" key="6">
    <source>
        <dbReference type="ARBA" id="ARBA00022989"/>
    </source>
</evidence>
<name>A0A4R6V061_9GAMM</name>
<keyword evidence="4" id="KW-1003">Cell membrane</keyword>
<feature type="transmembrane region" description="Helical" evidence="10">
    <location>
        <begin position="86"/>
        <end position="108"/>
    </location>
</feature>
<evidence type="ECO:0000313" key="11">
    <source>
        <dbReference type="EMBL" id="TDQ51305.1"/>
    </source>
</evidence>
<feature type="transmembrane region" description="Helical" evidence="10">
    <location>
        <begin position="389"/>
        <end position="410"/>
    </location>
</feature>
<dbReference type="PANTHER" id="PTHR43298">
    <property type="entry name" value="MULTIDRUG RESISTANCE PROTEIN NORM-RELATED"/>
    <property type="match status" value="1"/>
</dbReference>
<evidence type="ECO:0000256" key="4">
    <source>
        <dbReference type="ARBA" id="ARBA00022475"/>
    </source>
</evidence>
<dbReference type="Pfam" id="PF01554">
    <property type="entry name" value="MatE"/>
    <property type="match status" value="2"/>
</dbReference>
<gene>
    <name evidence="11" type="ORF">EV696_101279</name>
</gene>
<dbReference type="EMBL" id="SNYM01000001">
    <property type="protein sequence ID" value="TDQ51305.1"/>
    <property type="molecule type" value="Genomic_DNA"/>
</dbReference>
<organism evidence="11 12">
    <name type="scientific">Permianibacter aggregans</name>
    <dbReference type="NCBI Taxonomy" id="1510150"/>
    <lineage>
        <taxon>Bacteria</taxon>
        <taxon>Pseudomonadati</taxon>
        <taxon>Pseudomonadota</taxon>
        <taxon>Gammaproteobacteria</taxon>
        <taxon>Pseudomonadales</taxon>
        <taxon>Pseudomonadaceae</taxon>
        <taxon>Permianibacter</taxon>
    </lineage>
</organism>
<sequence>MSGNATKTELKQLSHLAAPLVIAQLAQTALNTVDTIMAGQLSAEALAAVATGVNLFATLLLFILGVFLALNPIISQHNGARDNDAMAGTIQSGLWFALLISVPVFFLWREIDIVMDWLAVEPSIRPLAAEYVDALSWGTPFLWLFLALRFCNEGLFATRAVMVITISAVPLNVLFNWIFIYGKFGMPVLGAVGLAWATNLVWFLMFVSMLVYTATAKRHAHLRAFLQWKKPDWTRIKDIANTGGPMGLSFSLEVLMFAMIGLMMATYDAATVGAHQIALNYASLTFMIPLGISNAITARVGYAVGERNPVAVRRAGWVGIAFAGSIATLSTLSMWLLPWQITAVYTPDLAVQTLAVGFLSMAAIFQLSDAMQVTAAGALRGLKDTRMPMLISLFSYWIIGFPTAWLLANYTSLGPTGYWAGMIAGLSTAAALLNWRFKRLSGRWQPPARHISNASV</sequence>
<dbReference type="GO" id="GO:0005886">
    <property type="term" value="C:plasma membrane"/>
    <property type="evidence" value="ECO:0007669"/>
    <property type="project" value="UniProtKB-SubCell"/>
</dbReference>
<comment type="caution">
    <text evidence="11">The sequence shown here is derived from an EMBL/GenBank/DDBJ whole genome shotgun (WGS) entry which is preliminary data.</text>
</comment>
<feature type="transmembrane region" description="Helical" evidence="10">
    <location>
        <begin position="160"/>
        <end position="182"/>
    </location>
</feature>
<evidence type="ECO:0000256" key="5">
    <source>
        <dbReference type="ARBA" id="ARBA00022692"/>
    </source>
</evidence>
<keyword evidence="6 10" id="KW-1133">Transmembrane helix</keyword>
<dbReference type="Proteomes" id="UP000295375">
    <property type="component" value="Unassembled WGS sequence"/>
</dbReference>
<evidence type="ECO:0000256" key="8">
    <source>
        <dbReference type="ARBA" id="ARBA00023136"/>
    </source>
</evidence>
<keyword evidence="2" id="KW-0813">Transport</keyword>
<keyword evidence="8 10" id="KW-0472">Membrane</keyword>
<dbReference type="GO" id="GO:0042910">
    <property type="term" value="F:xenobiotic transmembrane transporter activity"/>
    <property type="evidence" value="ECO:0007669"/>
    <property type="project" value="InterPro"/>
</dbReference>
<evidence type="ECO:0000256" key="10">
    <source>
        <dbReference type="SAM" id="Phobius"/>
    </source>
</evidence>
<dbReference type="PANTHER" id="PTHR43298:SF2">
    <property type="entry name" value="FMN_FAD EXPORTER YEEO-RELATED"/>
    <property type="match status" value="1"/>
</dbReference>
<dbReference type="NCBIfam" id="TIGR00797">
    <property type="entry name" value="matE"/>
    <property type="match status" value="1"/>
</dbReference>
<keyword evidence="5 10" id="KW-0812">Transmembrane</keyword>
<feature type="transmembrane region" description="Helical" evidence="10">
    <location>
        <begin position="247"/>
        <end position="267"/>
    </location>
</feature>
<feature type="transmembrane region" description="Helical" evidence="10">
    <location>
        <begin position="349"/>
        <end position="368"/>
    </location>
</feature>
<reference evidence="11 12" key="1">
    <citation type="submission" date="2019-03" db="EMBL/GenBank/DDBJ databases">
        <title>Genomic Encyclopedia of Type Strains, Phase IV (KMG-IV): sequencing the most valuable type-strain genomes for metagenomic binning, comparative biology and taxonomic classification.</title>
        <authorList>
            <person name="Goeker M."/>
        </authorList>
    </citation>
    <scope>NUCLEOTIDE SEQUENCE [LARGE SCALE GENOMIC DNA]</scope>
    <source>
        <strain evidence="11 12">DSM 103792</strain>
    </source>
</reference>
<accession>A0A4R6V061</accession>
<dbReference type="GO" id="GO:0006811">
    <property type="term" value="P:monoatomic ion transport"/>
    <property type="evidence" value="ECO:0007669"/>
    <property type="project" value="UniProtKB-KW"/>
</dbReference>
<dbReference type="RefSeq" id="WP_133587186.1">
    <property type="nucleotide sequence ID" value="NZ_CP037953.1"/>
</dbReference>
<dbReference type="GO" id="GO:0015297">
    <property type="term" value="F:antiporter activity"/>
    <property type="evidence" value="ECO:0007669"/>
    <property type="project" value="UniProtKB-KW"/>
</dbReference>
<dbReference type="InterPro" id="IPR050222">
    <property type="entry name" value="MATE_MdtK"/>
</dbReference>
<feature type="transmembrane region" description="Helical" evidence="10">
    <location>
        <begin position="188"/>
        <end position="213"/>
    </location>
</feature>
<dbReference type="InterPro" id="IPR002528">
    <property type="entry name" value="MATE_fam"/>
</dbReference>
<keyword evidence="12" id="KW-1185">Reference proteome</keyword>
<dbReference type="InterPro" id="IPR048279">
    <property type="entry name" value="MdtK-like"/>
</dbReference>
<comment type="subcellular location">
    <subcellularLocation>
        <location evidence="1">Cell inner membrane</location>
        <topology evidence="1">Multi-pass membrane protein</topology>
    </subcellularLocation>
</comment>
<evidence type="ECO:0000256" key="2">
    <source>
        <dbReference type="ARBA" id="ARBA00022448"/>
    </source>
</evidence>
<proteinExistence type="predicted"/>